<gene>
    <name evidence="6" type="ORF">DM826_06460</name>
</gene>
<evidence type="ECO:0000256" key="1">
    <source>
        <dbReference type="ARBA" id="ARBA00022553"/>
    </source>
</evidence>
<dbReference type="PROSITE" id="PS50110">
    <property type="entry name" value="RESPONSE_REGULATORY"/>
    <property type="match status" value="1"/>
</dbReference>
<dbReference type="CDD" id="cd00075">
    <property type="entry name" value="HATPase"/>
    <property type="match status" value="1"/>
</dbReference>
<dbReference type="SUPFAM" id="SSF55874">
    <property type="entry name" value="ATPase domain of HSP90 chaperone/DNA topoisomerase II/histidine kinase"/>
    <property type="match status" value="1"/>
</dbReference>
<dbReference type="InterPro" id="IPR036890">
    <property type="entry name" value="HATPase_C_sf"/>
</dbReference>
<dbReference type="SUPFAM" id="SSF52172">
    <property type="entry name" value="CheY-like"/>
    <property type="match status" value="1"/>
</dbReference>
<name>A0A3A6Q826_9EURY</name>
<dbReference type="AlphaFoldDB" id="A0A3A6Q826"/>
<dbReference type="Gene3D" id="3.30.450.20">
    <property type="entry name" value="PAS domain"/>
    <property type="match status" value="1"/>
</dbReference>
<dbReference type="GO" id="GO:0000155">
    <property type="term" value="F:phosphorelay sensor kinase activity"/>
    <property type="evidence" value="ECO:0007669"/>
    <property type="project" value="InterPro"/>
</dbReference>
<dbReference type="SUPFAM" id="SSF55785">
    <property type="entry name" value="PYP-like sensor domain (PAS domain)"/>
    <property type="match status" value="1"/>
</dbReference>
<sequence length="473" mass="51856">MVRHESLSILVVDDSEFFATLVAETLSEEHGMATTAVTDPREAVSIAAEGTVDCIVSDYQMPDLTGLELYDAIVDKTDVPFILVTSEGDETVASRAIRKGVDEYILKQDINEADALKLLANRIDNVVDRHRTQQKYERLVANAPDEISQVRLDGTILAANETMARAFNTTTDELVGQQLSSILPEDVAENRRTQGQRAITAGSVVTFQDSIGLRHFHNIVVPLETGSEEDSVQIVTREITLQKHNEEELRRKKEELTFINRIVSHDIKNDVNVISGWAGVLPDHTDPAAIEMVERIRETSDHIAELAQIAKDFVDSIEGTTTVDLEAIDLGAIVDTEVSKLRSKHDDVTITVGDEIDAVVRANELLSSVVGNLLTNAIRHNDTDAPAIEITADRTATTIVLRIADNGPGIPDSEKEAVFEKGRKGAESPGSGIGLYLVSKLVDQYNGEIWVEDAEPTGAIFVVELQIYDPDID</sequence>
<dbReference type="SMART" id="SM00387">
    <property type="entry name" value="HATPase_c"/>
    <property type="match status" value="1"/>
</dbReference>
<evidence type="ECO:0000259" key="5">
    <source>
        <dbReference type="PROSITE" id="PS50112"/>
    </source>
</evidence>
<keyword evidence="1 2" id="KW-0597">Phosphoprotein</keyword>
<keyword evidence="7" id="KW-1185">Reference proteome</keyword>
<dbReference type="PANTHER" id="PTHR43547">
    <property type="entry name" value="TWO-COMPONENT HISTIDINE KINASE"/>
    <property type="match status" value="1"/>
</dbReference>
<evidence type="ECO:0000313" key="6">
    <source>
        <dbReference type="EMBL" id="RJX43247.1"/>
    </source>
</evidence>
<dbReference type="Pfam" id="PF00989">
    <property type="entry name" value="PAS"/>
    <property type="match status" value="1"/>
</dbReference>
<dbReference type="NCBIfam" id="TIGR00229">
    <property type="entry name" value="sensory_box"/>
    <property type="match status" value="1"/>
</dbReference>
<protein>
    <submittedName>
        <fullName evidence="6">Histidine kinase</fullName>
    </submittedName>
</protein>
<dbReference type="InterPro" id="IPR036097">
    <property type="entry name" value="HisK_dim/P_sf"/>
</dbReference>
<dbReference type="Pfam" id="PF02518">
    <property type="entry name" value="HATPase_c"/>
    <property type="match status" value="1"/>
</dbReference>
<feature type="domain" description="Histidine kinase" evidence="3">
    <location>
        <begin position="262"/>
        <end position="469"/>
    </location>
</feature>
<evidence type="ECO:0000256" key="2">
    <source>
        <dbReference type="PROSITE-ProRule" id="PRU00169"/>
    </source>
</evidence>
<dbReference type="PROSITE" id="PS50112">
    <property type="entry name" value="PAS"/>
    <property type="match status" value="1"/>
</dbReference>
<dbReference type="PROSITE" id="PS50109">
    <property type="entry name" value="HIS_KIN"/>
    <property type="match status" value="1"/>
</dbReference>
<dbReference type="RefSeq" id="WP_120102585.1">
    <property type="nucleotide sequence ID" value="NZ_QKNY01000009.1"/>
</dbReference>
<dbReference type="CDD" id="cd00082">
    <property type="entry name" value="HisKA"/>
    <property type="match status" value="1"/>
</dbReference>
<dbReference type="InterPro" id="IPR005467">
    <property type="entry name" value="His_kinase_dom"/>
</dbReference>
<dbReference type="InterPro" id="IPR000014">
    <property type="entry name" value="PAS"/>
</dbReference>
<dbReference type="SMART" id="SM00091">
    <property type="entry name" value="PAS"/>
    <property type="match status" value="1"/>
</dbReference>
<dbReference type="GO" id="GO:0006355">
    <property type="term" value="P:regulation of DNA-templated transcription"/>
    <property type="evidence" value="ECO:0007669"/>
    <property type="project" value="InterPro"/>
</dbReference>
<evidence type="ECO:0000259" key="3">
    <source>
        <dbReference type="PROSITE" id="PS50109"/>
    </source>
</evidence>
<feature type="domain" description="Response regulatory" evidence="4">
    <location>
        <begin position="8"/>
        <end position="122"/>
    </location>
</feature>
<keyword evidence="6" id="KW-0418">Kinase</keyword>
<feature type="modified residue" description="4-aspartylphosphate" evidence="2">
    <location>
        <position position="58"/>
    </location>
</feature>
<dbReference type="InterPro" id="IPR003594">
    <property type="entry name" value="HATPase_dom"/>
</dbReference>
<organism evidence="6 7">
    <name type="scientific">Halonotius aquaticus</name>
    <dbReference type="NCBI Taxonomy" id="2216978"/>
    <lineage>
        <taxon>Archaea</taxon>
        <taxon>Methanobacteriati</taxon>
        <taxon>Methanobacteriota</taxon>
        <taxon>Stenosarchaea group</taxon>
        <taxon>Halobacteria</taxon>
        <taxon>Halobacteriales</taxon>
        <taxon>Haloferacaceae</taxon>
        <taxon>Halonotius</taxon>
    </lineage>
</organism>
<dbReference type="Gene3D" id="3.40.50.2300">
    <property type="match status" value="1"/>
</dbReference>
<dbReference type="PRINTS" id="PR00344">
    <property type="entry name" value="BCTRLSENSOR"/>
</dbReference>
<dbReference type="Gene3D" id="3.30.565.10">
    <property type="entry name" value="Histidine kinase-like ATPase, C-terminal domain"/>
    <property type="match status" value="1"/>
</dbReference>
<dbReference type="InterPro" id="IPR035965">
    <property type="entry name" value="PAS-like_dom_sf"/>
</dbReference>
<dbReference type="OrthoDB" id="3369at2157"/>
<evidence type="ECO:0000259" key="4">
    <source>
        <dbReference type="PROSITE" id="PS50110"/>
    </source>
</evidence>
<dbReference type="InterPro" id="IPR013767">
    <property type="entry name" value="PAS_fold"/>
</dbReference>
<dbReference type="CDD" id="cd00156">
    <property type="entry name" value="REC"/>
    <property type="match status" value="1"/>
</dbReference>
<dbReference type="PANTHER" id="PTHR43547:SF2">
    <property type="entry name" value="HYBRID SIGNAL TRANSDUCTION HISTIDINE KINASE C"/>
    <property type="match status" value="1"/>
</dbReference>
<dbReference type="EMBL" id="QKNY01000009">
    <property type="protein sequence ID" value="RJX43247.1"/>
    <property type="molecule type" value="Genomic_DNA"/>
</dbReference>
<dbReference type="InterPro" id="IPR011006">
    <property type="entry name" value="CheY-like_superfamily"/>
</dbReference>
<dbReference type="InterPro" id="IPR004358">
    <property type="entry name" value="Sig_transdc_His_kin-like_C"/>
</dbReference>
<evidence type="ECO:0000313" key="7">
    <source>
        <dbReference type="Proteomes" id="UP000276588"/>
    </source>
</evidence>
<feature type="domain" description="PAS" evidence="5">
    <location>
        <begin position="132"/>
        <end position="202"/>
    </location>
</feature>
<dbReference type="SUPFAM" id="SSF47384">
    <property type="entry name" value="Homodimeric domain of signal transducing histidine kinase"/>
    <property type="match status" value="1"/>
</dbReference>
<dbReference type="Pfam" id="PF00072">
    <property type="entry name" value="Response_reg"/>
    <property type="match status" value="1"/>
</dbReference>
<dbReference type="SMART" id="SM00448">
    <property type="entry name" value="REC"/>
    <property type="match status" value="1"/>
</dbReference>
<reference evidence="6 7" key="1">
    <citation type="submission" date="2018-06" db="EMBL/GenBank/DDBJ databases">
        <title>Halonotius sp. F13-13 a new haloarchaeeon isolated from a solar saltern from Isla Cristina, Huelva, Spain.</title>
        <authorList>
            <person name="Duran-Viseras A."/>
            <person name="Sanchez-Porro C."/>
            <person name="Ventosa A."/>
        </authorList>
    </citation>
    <scope>NUCLEOTIDE SEQUENCE [LARGE SCALE GENOMIC DNA]</scope>
    <source>
        <strain evidence="6 7">F13-13</strain>
    </source>
</reference>
<proteinExistence type="predicted"/>
<keyword evidence="6" id="KW-0808">Transferase</keyword>
<accession>A0A3A6Q826</accession>
<dbReference type="Proteomes" id="UP000276588">
    <property type="component" value="Unassembled WGS sequence"/>
</dbReference>
<dbReference type="InterPro" id="IPR003661">
    <property type="entry name" value="HisK_dim/P_dom"/>
</dbReference>
<comment type="caution">
    <text evidence="6">The sequence shown here is derived from an EMBL/GenBank/DDBJ whole genome shotgun (WGS) entry which is preliminary data.</text>
</comment>
<dbReference type="InterPro" id="IPR001789">
    <property type="entry name" value="Sig_transdc_resp-reg_receiver"/>
</dbReference>